<feature type="active site" description="Proton donor" evidence="8 9">
    <location>
        <position position="101"/>
    </location>
</feature>
<organism evidence="12 13">
    <name type="scientific">Legionella spiritensis</name>
    <dbReference type="NCBI Taxonomy" id="452"/>
    <lineage>
        <taxon>Bacteria</taxon>
        <taxon>Pseudomonadati</taxon>
        <taxon>Pseudomonadota</taxon>
        <taxon>Gammaproteobacteria</taxon>
        <taxon>Legionellales</taxon>
        <taxon>Legionellaceae</taxon>
        <taxon>Legionella</taxon>
    </lineage>
</organism>
<accession>A0A0W0ZA48</accession>
<evidence type="ECO:0000256" key="1">
    <source>
        <dbReference type="ARBA" id="ARBA00001864"/>
    </source>
</evidence>
<evidence type="ECO:0000313" key="13">
    <source>
        <dbReference type="Proteomes" id="UP000054877"/>
    </source>
</evidence>
<dbReference type="GO" id="GO:0019631">
    <property type="term" value="P:quinate catabolic process"/>
    <property type="evidence" value="ECO:0007669"/>
    <property type="project" value="TreeGrafter"/>
</dbReference>
<dbReference type="Gene3D" id="3.40.50.9100">
    <property type="entry name" value="Dehydroquinase, class II"/>
    <property type="match status" value="1"/>
</dbReference>
<dbReference type="InterPro" id="IPR018509">
    <property type="entry name" value="DHquinase_II_CS"/>
</dbReference>
<dbReference type="GO" id="GO:0009423">
    <property type="term" value="P:chorismate biosynthetic process"/>
    <property type="evidence" value="ECO:0007669"/>
    <property type="project" value="UniProtKB-UniRule"/>
</dbReference>
<dbReference type="PIRSF" id="PIRSF001399">
    <property type="entry name" value="DHquinase_II"/>
    <property type="match status" value="1"/>
</dbReference>
<evidence type="ECO:0000256" key="4">
    <source>
        <dbReference type="ARBA" id="ARBA00011037"/>
    </source>
</evidence>
<feature type="binding site" evidence="8 10">
    <location>
        <begin position="102"/>
        <end position="103"/>
    </location>
    <ligand>
        <name>substrate</name>
    </ligand>
</feature>
<feature type="binding site" evidence="8 10">
    <location>
        <position position="81"/>
    </location>
    <ligand>
        <name>substrate</name>
    </ligand>
</feature>
<dbReference type="UniPathway" id="UPA00053">
    <property type="reaction ID" value="UER00086"/>
</dbReference>
<evidence type="ECO:0000256" key="8">
    <source>
        <dbReference type="HAMAP-Rule" id="MF_00169"/>
    </source>
</evidence>
<reference evidence="12 13" key="1">
    <citation type="submission" date="2015-11" db="EMBL/GenBank/DDBJ databases">
        <title>Genomic analysis of 38 Legionella species identifies large and diverse effector repertoires.</title>
        <authorList>
            <person name="Burstein D."/>
            <person name="Amaro F."/>
            <person name="Zusman T."/>
            <person name="Lifshitz Z."/>
            <person name="Cohen O."/>
            <person name="Gilbert J.A."/>
            <person name="Pupko T."/>
            <person name="Shuman H.A."/>
            <person name="Segal G."/>
        </authorList>
    </citation>
    <scope>NUCLEOTIDE SEQUENCE [LARGE SCALE GENOMIC DNA]</scope>
    <source>
        <strain evidence="12 13">Mt.St.Helens-9</strain>
    </source>
</reference>
<dbReference type="InterPro" id="IPR036441">
    <property type="entry name" value="DHquinase_II_sf"/>
</dbReference>
<evidence type="ECO:0000256" key="2">
    <source>
        <dbReference type="ARBA" id="ARBA00003924"/>
    </source>
</evidence>
<keyword evidence="8" id="KW-0028">Amino-acid biosynthesis</keyword>
<dbReference type="PANTHER" id="PTHR21272">
    <property type="entry name" value="CATABOLIC 3-DEHYDROQUINASE"/>
    <property type="match status" value="1"/>
</dbReference>
<comment type="similarity">
    <text evidence="4 8">Belongs to the type-II 3-dehydroquinase family.</text>
</comment>
<comment type="function">
    <text evidence="2 8">Catalyzes a trans-dehydration via an enolate intermediate.</text>
</comment>
<dbReference type="PROSITE" id="PS01029">
    <property type="entry name" value="DEHYDROQUINASE_II"/>
    <property type="match status" value="1"/>
</dbReference>
<dbReference type="STRING" id="452.Lspi_0332"/>
<gene>
    <name evidence="8 12" type="primary">aroQ</name>
    <name evidence="12" type="ORF">Lspi_0332</name>
</gene>
<keyword evidence="8" id="KW-0057">Aromatic amino acid biosynthesis</keyword>
<dbReference type="NCBIfam" id="NF003807">
    <property type="entry name" value="PRK05395.1-4"/>
    <property type="match status" value="1"/>
</dbReference>
<keyword evidence="7 8" id="KW-0456">Lyase</keyword>
<dbReference type="Pfam" id="PF01220">
    <property type="entry name" value="DHquinase_II"/>
    <property type="match status" value="1"/>
</dbReference>
<dbReference type="NCBIfam" id="TIGR01088">
    <property type="entry name" value="aroQ"/>
    <property type="match status" value="1"/>
</dbReference>
<feature type="binding site" evidence="8 10">
    <location>
        <position position="75"/>
    </location>
    <ligand>
        <name>substrate</name>
    </ligand>
</feature>
<protein>
    <recommendedName>
        <fullName evidence="6 8">3-dehydroquinate dehydratase</fullName>
        <shortName evidence="8">3-dehydroquinase</shortName>
        <ecNumber evidence="6 8">4.2.1.10</ecNumber>
    </recommendedName>
    <alternativeName>
        <fullName evidence="8">Type II DHQase</fullName>
    </alternativeName>
</protein>
<evidence type="ECO:0000256" key="3">
    <source>
        <dbReference type="ARBA" id="ARBA00004902"/>
    </source>
</evidence>
<evidence type="ECO:0000256" key="10">
    <source>
        <dbReference type="PIRSR" id="PIRSR001399-2"/>
    </source>
</evidence>
<comment type="subunit">
    <text evidence="5 8">Homododecamer.</text>
</comment>
<dbReference type="InterPro" id="IPR001874">
    <property type="entry name" value="DHquinase_II"/>
</dbReference>
<comment type="pathway">
    <text evidence="3 8">Metabolic intermediate biosynthesis; chorismate biosynthesis; chorismate from D-erythrose 4-phosphate and phosphoenolpyruvate: step 3/7.</text>
</comment>
<dbReference type="HAMAP" id="MF_00169">
    <property type="entry name" value="AroQ"/>
    <property type="match status" value="1"/>
</dbReference>
<feature type="site" description="Transition state stabilizer" evidence="8 11">
    <location>
        <position position="18"/>
    </location>
</feature>
<dbReference type="SUPFAM" id="SSF52304">
    <property type="entry name" value="Type II 3-dehydroquinate dehydratase"/>
    <property type="match status" value="1"/>
</dbReference>
<proteinExistence type="inferred from homology"/>
<evidence type="ECO:0000256" key="7">
    <source>
        <dbReference type="ARBA" id="ARBA00023239"/>
    </source>
</evidence>
<dbReference type="NCBIfam" id="NF003804">
    <property type="entry name" value="PRK05395.1-1"/>
    <property type="match status" value="1"/>
</dbReference>
<evidence type="ECO:0000256" key="5">
    <source>
        <dbReference type="ARBA" id="ARBA00011193"/>
    </source>
</evidence>
<dbReference type="CDD" id="cd00466">
    <property type="entry name" value="DHQase_II"/>
    <property type="match status" value="1"/>
</dbReference>
<dbReference type="OrthoDB" id="9790793at2"/>
<dbReference type="PATRIC" id="fig|452.5.peg.366"/>
<name>A0A0W0ZA48_LEGSP</name>
<evidence type="ECO:0000256" key="6">
    <source>
        <dbReference type="ARBA" id="ARBA00012060"/>
    </source>
</evidence>
<dbReference type="EMBL" id="LNYX01000004">
    <property type="protein sequence ID" value="KTD65913.1"/>
    <property type="molecule type" value="Genomic_DNA"/>
</dbReference>
<comment type="catalytic activity">
    <reaction evidence="1 8">
        <text>3-dehydroquinate = 3-dehydroshikimate + H2O</text>
        <dbReference type="Rhea" id="RHEA:21096"/>
        <dbReference type="ChEBI" id="CHEBI:15377"/>
        <dbReference type="ChEBI" id="CHEBI:16630"/>
        <dbReference type="ChEBI" id="CHEBI:32364"/>
        <dbReference type="EC" id="4.2.1.10"/>
    </reaction>
</comment>
<dbReference type="GO" id="GO:0008652">
    <property type="term" value="P:amino acid biosynthetic process"/>
    <property type="evidence" value="ECO:0007669"/>
    <property type="project" value="UniProtKB-KW"/>
</dbReference>
<dbReference type="PANTHER" id="PTHR21272:SF3">
    <property type="entry name" value="CATABOLIC 3-DEHYDROQUINASE"/>
    <property type="match status" value="1"/>
</dbReference>
<feature type="binding site" evidence="8 10">
    <location>
        <position position="112"/>
    </location>
    <ligand>
        <name>substrate</name>
    </ligand>
</feature>
<dbReference type="NCBIfam" id="NF003806">
    <property type="entry name" value="PRK05395.1-3"/>
    <property type="match status" value="1"/>
</dbReference>
<feature type="active site" description="Proton acceptor" evidence="8 9">
    <location>
        <position position="23"/>
    </location>
</feature>
<dbReference type="RefSeq" id="WP_058482276.1">
    <property type="nucleotide sequence ID" value="NZ_CAAAII010000011.1"/>
</dbReference>
<dbReference type="EC" id="4.2.1.10" evidence="6 8"/>
<dbReference type="NCBIfam" id="NF003805">
    <property type="entry name" value="PRK05395.1-2"/>
    <property type="match status" value="1"/>
</dbReference>
<comment type="caution">
    <text evidence="12">The sequence shown here is derived from an EMBL/GenBank/DDBJ whole genome shotgun (WGS) entry which is preliminary data.</text>
</comment>
<feature type="binding site" evidence="8 10">
    <location>
        <position position="88"/>
    </location>
    <ligand>
        <name>substrate</name>
    </ligand>
</feature>
<dbReference type="AlphaFoldDB" id="A0A0W0ZA48"/>
<dbReference type="Proteomes" id="UP000054877">
    <property type="component" value="Unassembled WGS sequence"/>
</dbReference>
<sequence>MKKIQVLHGPNLNRLGMREPSIYGFLTLEELDKSLKKQAREASVELICLQTNSESRFIDYIHKAADDKTDYLIVNAAAFTHTSIAIRDALVTAAVPFIEVHISNIHARESFRRFSYLSEIAQGVICGLGVRGYNLALQAIIEELS</sequence>
<keyword evidence="13" id="KW-1185">Reference proteome</keyword>
<dbReference type="GO" id="GO:0009073">
    <property type="term" value="P:aromatic amino acid family biosynthetic process"/>
    <property type="evidence" value="ECO:0007669"/>
    <property type="project" value="UniProtKB-KW"/>
</dbReference>
<evidence type="ECO:0000256" key="9">
    <source>
        <dbReference type="PIRSR" id="PIRSR001399-1"/>
    </source>
</evidence>
<dbReference type="GO" id="GO:0003855">
    <property type="term" value="F:3-dehydroquinate dehydratase activity"/>
    <property type="evidence" value="ECO:0007669"/>
    <property type="project" value="UniProtKB-UniRule"/>
</dbReference>
<evidence type="ECO:0000256" key="11">
    <source>
        <dbReference type="PIRSR" id="PIRSR001399-3"/>
    </source>
</evidence>
<evidence type="ECO:0000313" key="12">
    <source>
        <dbReference type="EMBL" id="KTD65913.1"/>
    </source>
</evidence>